<gene>
    <name evidence="9" type="ORF">EUGRSUZ_H01607</name>
</gene>
<dbReference type="eggNOG" id="KOG4747">
    <property type="taxonomic scope" value="Eukaryota"/>
</dbReference>
<keyword evidence="2 7" id="KW-0932">Cytokinin signaling pathway</keyword>
<evidence type="ECO:0000313" key="9">
    <source>
        <dbReference type="EMBL" id="KCW58979.1"/>
    </source>
</evidence>
<dbReference type="OMA" id="FWEDSER"/>
<dbReference type="KEGG" id="egr:104457072"/>
<keyword evidence="5" id="KW-0539">Nucleus</keyword>
<dbReference type="GO" id="GO:0043424">
    <property type="term" value="F:protein histidine kinase binding"/>
    <property type="evidence" value="ECO:0000318"/>
    <property type="project" value="GO_Central"/>
</dbReference>
<feature type="domain" description="HPt" evidence="8">
    <location>
        <begin position="51"/>
        <end position="146"/>
    </location>
</feature>
<evidence type="ECO:0000256" key="5">
    <source>
        <dbReference type="ARBA" id="ARBA00023242"/>
    </source>
</evidence>
<comment type="subcellular location">
    <subcellularLocation>
        <location evidence="7">Cytoplasm</location>
        <location evidence="7">Cytosol</location>
    </subcellularLocation>
    <subcellularLocation>
        <location evidence="7">Nucleus</location>
    </subcellularLocation>
</comment>
<reference evidence="9" key="1">
    <citation type="submission" date="2013-07" db="EMBL/GenBank/DDBJ databases">
        <title>The genome of Eucalyptus grandis.</title>
        <authorList>
            <person name="Schmutz J."/>
            <person name="Hayes R."/>
            <person name="Myburg A."/>
            <person name="Tuskan G."/>
            <person name="Grattapaglia D."/>
            <person name="Rokhsar D.S."/>
        </authorList>
    </citation>
    <scope>NUCLEOTIDE SEQUENCE</scope>
    <source>
        <tissue evidence="9">Leaf extractions</tissue>
    </source>
</reference>
<keyword evidence="1" id="KW-0963">Cytoplasm</keyword>
<accession>A0A059AZ19</accession>
<dbReference type="GO" id="GO:0005634">
    <property type="term" value="C:nucleus"/>
    <property type="evidence" value="ECO:0000318"/>
    <property type="project" value="GO_Central"/>
</dbReference>
<dbReference type="GO" id="GO:0005737">
    <property type="term" value="C:cytoplasm"/>
    <property type="evidence" value="ECO:0000318"/>
    <property type="project" value="GO_Central"/>
</dbReference>
<sequence length="164" mass="18462">MPRFHGQSNHAPVDIVNQLQKQYVDYLSSLFHEGVLDDQFTQLQKLQDESNPDFTVEVATLFFVDSDKLINNMAAALERSPVDFKQVDADVHQLKGSSSSIGAMRVKNLCITFRSFCETQNYEGCLICLQQVKNECAVLKDKLQNLFRMEQQIVGAGGSVPLMD</sequence>
<keyword evidence="4 7" id="KW-0902">Two-component regulatory system</keyword>
<dbReference type="Gene3D" id="1.20.120.160">
    <property type="entry name" value="HPT domain"/>
    <property type="match status" value="1"/>
</dbReference>
<dbReference type="PANTHER" id="PTHR28242">
    <property type="entry name" value="PHOSPHORELAY INTERMEDIATE PROTEIN YPD1"/>
    <property type="match status" value="1"/>
</dbReference>
<dbReference type="PROSITE" id="PS50894">
    <property type="entry name" value="HPT"/>
    <property type="match status" value="1"/>
</dbReference>
<evidence type="ECO:0000256" key="4">
    <source>
        <dbReference type="ARBA" id="ARBA00023012"/>
    </source>
</evidence>
<evidence type="ECO:0000259" key="8">
    <source>
        <dbReference type="PROSITE" id="PS50894"/>
    </source>
</evidence>
<dbReference type="CDD" id="cd00088">
    <property type="entry name" value="HPT"/>
    <property type="match status" value="1"/>
</dbReference>
<evidence type="ECO:0000256" key="2">
    <source>
        <dbReference type="ARBA" id="ARBA00022864"/>
    </source>
</evidence>
<evidence type="ECO:0000256" key="3">
    <source>
        <dbReference type="ARBA" id="ARBA00022990"/>
    </source>
</evidence>
<proteinExistence type="predicted"/>
<dbReference type="InterPro" id="IPR036641">
    <property type="entry name" value="HPT_dom_sf"/>
</dbReference>
<dbReference type="InParanoid" id="A0A059AZ19"/>
<evidence type="ECO:0000256" key="6">
    <source>
        <dbReference type="PROSITE-ProRule" id="PRU00110"/>
    </source>
</evidence>
<dbReference type="InterPro" id="IPR008207">
    <property type="entry name" value="Sig_transdc_His_kin_Hpt_dom"/>
</dbReference>
<dbReference type="Gramene" id="KCW58979">
    <property type="protein sequence ID" value="KCW58979"/>
    <property type="gene ID" value="EUGRSUZ_H01607"/>
</dbReference>
<dbReference type="Pfam" id="PF01627">
    <property type="entry name" value="Hpt"/>
    <property type="match status" value="1"/>
</dbReference>
<organism evidence="9">
    <name type="scientific">Eucalyptus grandis</name>
    <name type="common">Flooded gum</name>
    <dbReference type="NCBI Taxonomy" id="71139"/>
    <lineage>
        <taxon>Eukaryota</taxon>
        <taxon>Viridiplantae</taxon>
        <taxon>Streptophyta</taxon>
        <taxon>Embryophyta</taxon>
        <taxon>Tracheophyta</taxon>
        <taxon>Spermatophyta</taxon>
        <taxon>Magnoliopsida</taxon>
        <taxon>eudicotyledons</taxon>
        <taxon>Gunneridae</taxon>
        <taxon>Pentapetalae</taxon>
        <taxon>rosids</taxon>
        <taxon>malvids</taxon>
        <taxon>Myrtales</taxon>
        <taxon>Myrtaceae</taxon>
        <taxon>Myrtoideae</taxon>
        <taxon>Eucalypteae</taxon>
        <taxon>Eucalyptus</taxon>
    </lineage>
</organism>
<dbReference type="PANTHER" id="PTHR28242:SF13">
    <property type="entry name" value="HISTIDINE-CONTAINING PHOSPHOTRANSFER PROTEIN 5"/>
    <property type="match status" value="1"/>
</dbReference>
<keyword evidence="6" id="KW-0597">Phosphoprotein</keyword>
<comment type="domain">
    <text evidence="7">Histidine-containing phosphotransfer domain (HPt) contains an active histidine that mediates the phosphotransfer.</text>
</comment>
<keyword evidence="3" id="KW-0007">Acetylation</keyword>
<comment type="function">
    <text evidence="7">Functions as a two-component phosphorelay mediators between cytokinin sensor histidine kinases and response regulators (B-type ARRs). Plays an important role in propagating cytokinin signal transduction.</text>
</comment>
<dbReference type="AlphaFoldDB" id="A0A059AZ19"/>
<protein>
    <recommendedName>
        <fullName evidence="7">Histidine-containing phosphotransfer protein</fullName>
    </recommendedName>
</protein>
<dbReference type="STRING" id="71139.A0A059AZ19"/>
<dbReference type="SUPFAM" id="SSF47226">
    <property type="entry name" value="Histidine-containing phosphotransfer domain, HPT domain"/>
    <property type="match status" value="1"/>
</dbReference>
<evidence type="ECO:0000256" key="1">
    <source>
        <dbReference type="ARBA" id="ARBA00022490"/>
    </source>
</evidence>
<dbReference type="GO" id="GO:0009736">
    <property type="term" value="P:cytokinin-activated signaling pathway"/>
    <property type="evidence" value="ECO:0000318"/>
    <property type="project" value="GO_Central"/>
</dbReference>
<dbReference type="EMBL" id="KK198760">
    <property type="protein sequence ID" value="KCW58979.1"/>
    <property type="molecule type" value="Genomic_DNA"/>
</dbReference>
<dbReference type="GO" id="GO:0005829">
    <property type="term" value="C:cytosol"/>
    <property type="evidence" value="ECO:0007669"/>
    <property type="project" value="UniProtKB-SubCell"/>
</dbReference>
<evidence type="ECO:0000256" key="7">
    <source>
        <dbReference type="RuleBase" id="RU369004"/>
    </source>
</evidence>
<dbReference type="OrthoDB" id="1673781at2759"/>
<dbReference type="InterPro" id="IPR045871">
    <property type="entry name" value="AHP1-5/YPD1"/>
</dbReference>
<feature type="modified residue" description="Phosphohistidine" evidence="6">
    <location>
        <position position="92"/>
    </location>
</feature>
<name>A0A059AZ19_EUCGR</name>
<dbReference type="FunFam" id="1.20.120.160:FF:000001">
    <property type="entry name" value="Histidine-containing phosphotransfer protein 1"/>
    <property type="match status" value="1"/>
</dbReference>
<dbReference type="GO" id="GO:0000160">
    <property type="term" value="P:phosphorelay signal transduction system"/>
    <property type="evidence" value="ECO:0000318"/>
    <property type="project" value="GO_Central"/>
</dbReference>
<dbReference type="GO" id="GO:0009927">
    <property type="term" value="F:histidine phosphotransfer kinase activity"/>
    <property type="evidence" value="ECO:0000318"/>
    <property type="project" value="GO_Central"/>
</dbReference>